<protein>
    <submittedName>
        <fullName evidence="1">Cytochrome D1 heme domain protein</fullName>
    </submittedName>
</protein>
<organism evidence="1">
    <name type="scientific">mine drainage metagenome</name>
    <dbReference type="NCBI Taxonomy" id="410659"/>
    <lineage>
        <taxon>unclassified sequences</taxon>
        <taxon>metagenomes</taxon>
        <taxon>ecological metagenomes</taxon>
    </lineage>
</organism>
<dbReference type="InterPro" id="IPR051200">
    <property type="entry name" value="Host-pathogen_enzymatic-act"/>
</dbReference>
<dbReference type="AlphaFoldDB" id="A0A1J5SQY7"/>
<accession>A0A1J5SQY7</accession>
<dbReference type="EMBL" id="MLJW01000060">
    <property type="protein sequence ID" value="OIR04060.1"/>
    <property type="molecule type" value="Genomic_DNA"/>
</dbReference>
<dbReference type="Gene3D" id="2.130.10.10">
    <property type="entry name" value="YVTN repeat-like/Quinoprotein amine dehydrogenase"/>
    <property type="match status" value="2"/>
</dbReference>
<reference evidence="1" key="1">
    <citation type="submission" date="2016-10" db="EMBL/GenBank/DDBJ databases">
        <title>Sequence of Gallionella enrichment culture.</title>
        <authorList>
            <person name="Poehlein A."/>
            <person name="Muehling M."/>
            <person name="Daniel R."/>
        </authorList>
    </citation>
    <scope>NUCLEOTIDE SEQUENCE</scope>
</reference>
<dbReference type="PANTHER" id="PTHR47197:SF3">
    <property type="entry name" value="DIHYDRO-HEME D1 DEHYDROGENASE"/>
    <property type="match status" value="1"/>
</dbReference>
<proteinExistence type="predicted"/>
<dbReference type="PANTHER" id="PTHR47197">
    <property type="entry name" value="PROTEIN NIRF"/>
    <property type="match status" value="1"/>
</dbReference>
<gene>
    <name evidence="1" type="ORF">GALL_137910</name>
</gene>
<comment type="caution">
    <text evidence="1">The sequence shown here is derived from an EMBL/GenBank/DDBJ whole genome shotgun (WGS) entry which is preliminary data.</text>
</comment>
<evidence type="ECO:0000313" key="1">
    <source>
        <dbReference type="EMBL" id="OIR04060.1"/>
    </source>
</evidence>
<dbReference type="InterPro" id="IPR015943">
    <property type="entry name" value="WD40/YVTN_repeat-like_dom_sf"/>
</dbReference>
<dbReference type="SUPFAM" id="SSF51004">
    <property type="entry name" value="C-terminal (heme d1) domain of cytochrome cd1-nitrite reductase"/>
    <property type="match status" value="1"/>
</dbReference>
<sequence>MAGLPRHNVAIMLVPLELAPMQTPHPRFRRAQGQVARRAVALIALLLAAGLPASLAASYRVARTIDVGGDGGWDYLSVDAATHRLYAAHATHLVVIDTRSDRVVGRIDDTPGVHGIAIDAAQGRGFSSNGRENTIGVVDLKTLHVTNRIPAGRNPDCIQFSPATNEVYAFNGHSNSATVVDATTGKVVTTMPLPGRPEFAVPDPVSPDLYLNLEDKSEVARIDGRDHRVVSVWPLAPGEHPSGLAFDAVHRRLFSGCENAQVEVLDADTGRLVATIPAGRGIDAVGFDPGTGLVFASNGRDGTLTIAHEDSPDRYTVVQTLKTELGARTLAVDTDSHKVYLATASFRGGKPGWRNIEPGTFHILVAELSP</sequence>
<name>A0A1J5SQY7_9ZZZZ</name>
<dbReference type="InterPro" id="IPR011048">
    <property type="entry name" value="Haem_d1_sf"/>
</dbReference>